<name>A0A9I9EFW5_CUCME</name>
<proteinExistence type="predicted"/>
<dbReference type="AlphaFoldDB" id="A0A9I9EFW5"/>
<evidence type="ECO:0000313" key="1">
    <source>
        <dbReference type="EnsemblPlants" id="MELO3C033186.2.1"/>
    </source>
</evidence>
<protein>
    <submittedName>
        <fullName evidence="1">Uncharacterized protein</fullName>
    </submittedName>
</protein>
<sequence length="60" mass="7101">MPPWIQRHWNHHGLGFRRAGERRLAFDVPRAEEQGSGVRVCVRRSTFEWKLAFGVRRRSG</sequence>
<reference evidence="1" key="1">
    <citation type="submission" date="2023-03" db="UniProtKB">
        <authorList>
            <consortium name="EnsemblPlants"/>
        </authorList>
    </citation>
    <scope>IDENTIFICATION</scope>
</reference>
<accession>A0A9I9EFW5</accession>
<dbReference type="Gramene" id="MELO3C033186.2.1">
    <property type="protein sequence ID" value="MELO3C033186.2.1"/>
    <property type="gene ID" value="MELO3C033186.2"/>
</dbReference>
<organism evidence="1">
    <name type="scientific">Cucumis melo</name>
    <name type="common">Muskmelon</name>
    <dbReference type="NCBI Taxonomy" id="3656"/>
    <lineage>
        <taxon>Eukaryota</taxon>
        <taxon>Viridiplantae</taxon>
        <taxon>Streptophyta</taxon>
        <taxon>Embryophyta</taxon>
        <taxon>Tracheophyta</taxon>
        <taxon>Spermatophyta</taxon>
        <taxon>Magnoliopsida</taxon>
        <taxon>eudicotyledons</taxon>
        <taxon>Gunneridae</taxon>
        <taxon>Pentapetalae</taxon>
        <taxon>rosids</taxon>
        <taxon>fabids</taxon>
        <taxon>Cucurbitales</taxon>
        <taxon>Cucurbitaceae</taxon>
        <taxon>Benincaseae</taxon>
        <taxon>Cucumis</taxon>
    </lineage>
</organism>
<dbReference type="EnsemblPlants" id="MELO3C033186.2.1">
    <property type="protein sequence ID" value="MELO3C033186.2.1"/>
    <property type="gene ID" value="MELO3C033186.2"/>
</dbReference>